<feature type="compositionally biased region" description="Low complexity" evidence="1">
    <location>
        <begin position="600"/>
        <end position="618"/>
    </location>
</feature>
<dbReference type="Proteomes" id="UP000245946">
    <property type="component" value="Unassembled WGS sequence"/>
</dbReference>
<feature type="region of interest" description="Disordered" evidence="1">
    <location>
        <begin position="1"/>
        <end position="24"/>
    </location>
</feature>
<feature type="region of interest" description="Disordered" evidence="1">
    <location>
        <begin position="560"/>
        <end position="583"/>
    </location>
</feature>
<feature type="region of interest" description="Disordered" evidence="1">
    <location>
        <begin position="286"/>
        <end position="439"/>
    </location>
</feature>
<dbReference type="GeneID" id="37272700"/>
<organism evidence="2 3">
    <name type="scientific">Tilletiopsis washingtonensis</name>
    <dbReference type="NCBI Taxonomy" id="58919"/>
    <lineage>
        <taxon>Eukaryota</taxon>
        <taxon>Fungi</taxon>
        <taxon>Dikarya</taxon>
        <taxon>Basidiomycota</taxon>
        <taxon>Ustilaginomycotina</taxon>
        <taxon>Exobasidiomycetes</taxon>
        <taxon>Entylomatales</taxon>
        <taxon>Entylomatales incertae sedis</taxon>
        <taxon>Tilletiopsis</taxon>
    </lineage>
</organism>
<reference evidence="2 3" key="1">
    <citation type="journal article" date="2018" name="Mol. Biol. Evol.">
        <title>Broad Genomic Sampling Reveals a Smut Pathogenic Ancestry of the Fungal Clade Ustilaginomycotina.</title>
        <authorList>
            <person name="Kijpornyongpan T."/>
            <person name="Mondo S.J."/>
            <person name="Barry K."/>
            <person name="Sandor L."/>
            <person name="Lee J."/>
            <person name="Lipzen A."/>
            <person name="Pangilinan J."/>
            <person name="LaButti K."/>
            <person name="Hainaut M."/>
            <person name="Henrissat B."/>
            <person name="Grigoriev I.V."/>
            <person name="Spatafora J.W."/>
            <person name="Aime M.C."/>
        </authorList>
    </citation>
    <scope>NUCLEOTIDE SEQUENCE [LARGE SCALE GENOMIC DNA]</scope>
    <source>
        <strain evidence="2 3">MCA 4186</strain>
    </source>
</reference>
<dbReference type="AlphaFoldDB" id="A0A316ZDY4"/>
<feature type="region of interest" description="Disordered" evidence="1">
    <location>
        <begin position="600"/>
        <end position="648"/>
    </location>
</feature>
<feature type="compositionally biased region" description="Low complexity" evidence="1">
    <location>
        <begin position="409"/>
        <end position="436"/>
    </location>
</feature>
<dbReference type="Gene3D" id="3.30.530.20">
    <property type="match status" value="1"/>
</dbReference>
<gene>
    <name evidence="2" type="ORF">FA09DRAFT_359727</name>
</gene>
<feature type="compositionally biased region" description="Polar residues" evidence="1">
    <location>
        <begin position="619"/>
        <end position="630"/>
    </location>
</feature>
<dbReference type="InterPro" id="IPR023393">
    <property type="entry name" value="START-like_dom_sf"/>
</dbReference>
<evidence type="ECO:0000256" key="1">
    <source>
        <dbReference type="SAM" id="MobiDB-lite"/>
    </source>
</evidence>
<proteinExistence type="predicted"/>
<protein>
    <recommendedName>
        <fullName evidence="4">START domain-containing protein</fullName>
    </recommendedName>
</protein>
<evidence type="ECO:0008006" key="4">
    <source>
        <dbReference type="Google" id="ProtNLM"/>
    </source>
</evidence>
<accession>A0A316ZDY4</accession>
<feature type="compositionally biased region" description="Low complexity" evidence="1">
    <location>
        <begin position="716"/>
        <end position="733"/>
    </location>
</feature>
<dbReference type="SUPFAM" id="SSF55961">
    <property type="entry name" value="Bet v1-like"/>
    <property type="match status" value="1"/>
</dbReference>
<evidence type="ECO:0000313" key="3">
    <source>
        <dbReference type="Proteomes" id="UP000245946"/>
    </source>
</evidence>
<name>A0A316ZDY4_9BASI</name>
<feature type="region of interest" description="Disordered" evidence="1">
    <location>
        <begin position="773"/>
        <end position="801"/>
    </location>
</feature>
<keyword evidence="3" id="KW-1185">Reference proteome</keyword>
<sequence>MPAAASGAPRPQPGSGSQRAADDDVPELAAPALAAQALALLTAFLALLDAPPASWQPLHSAAAAGPAPALSVARHAADAALFRVQSAVPAPPHVLWPLLAEPRLRARWDGAVQDAAVLARVAPLAAANARRERFAFGSVFMVMKPRLLHLLSLDVLLPPTASHPVRLASLSTSLPHAPSATHTVFSISLSGFLLEGEAGGAACRLTQLSHLGDAALWCPAAVVRLVASSLVPRSLKAVAKAAQAYQPERGAAEAFAAEVRDEAVSGADRRLPKSLETIVAQVERITADAQPAAAPSSAPSTDLPEDSTPAPSSTETRDHVSDAPSSKPQAATAEPEPPIIAGTGGADAIAQRRADDEPSQSTEVHMKVSGDVSVAAPRDTVAASDDVSGPREADNSVDTTSPSVAVEQGEMAESGGALGGEELTCPSSPASAPSLPGEEAVRLPRLRVATAAEPGLTSEHLEAALRRMTRVLSFVEADSVPRVDPDSTLGTDQLLVKAEALQELFADAVHMQLQSKIEPSATPARPLSRAQQEAHRLSTMLLLGGDALALAIAPGARESHVHAPAEGAEVDSSTEPVASLPVSHGSPVLAGAASARIASGATTASSQRSKISGSSRQSLGTRSTSLSPHSSPALGSESGVSQAGSSTSWGSSLAHAPYTLALGMMALSSVVFAPGKAEGSFVSAGDSTDAACLSAARMALEAAAKRSTAGTGRQISAKPPSAHAPSSAPAASTAAYSPSNVKLHPFPASLGKSSGGAVLPPLRLKARALERAPERDTLFEEDVRAQDPLPSAPRDADQQPAAAPGYVAWLASYLAPSR</sequence>
<feature type="compositionally biased region" description="Low complexity" evidence="1">
    <location>
        <begin position="287"/>
        <end position="300"/>
    </location>
</feature>
<evidence type="ECO:0000313" key="2">
    <source>
        <dbReference type="EMBL" id="PWN99122.1"/>
    </source>
</evidence>
<feature type="compositionally biased region" description="Basic and acidic residues" evidence="1">
    <location>
        <begin position="773"/>
        <end position="785"/>
    </location>
</feature>
<dbReference type="RefSeq" id="XP_025599401.1">
    <property type="nucleotide sequence ID" value="XM_025745156.1"/>
</dbReference>
<dbReference type="EMBL" id="KZ819289">
    <property type="protein sequence ID" value="PWN99122.1"/>
    <property type="molecule type" value="Genomic_DNA"/>
</dbReference>
<feature type="region of interest" description="Disordered" evidence="1">
    <location>
        <begin position="706"/>
        <end position="733"/>
    </location>
</feature>